<feature type="region of interest" description="Disordered" evidence="1">
    <location>
        <begin position="436"/>
        <end position="520"/>
    </location>
</feature>
<protein>
    <recommendedName>
        <fullName evidence="2">RNase H type-1 domain-containing protein</fullName>
    </recommendedName>
</protein>
<dbReference type="Proteomes" id="UP000541444">
    <property type="component" value="Unassembled WGS sequence"/>
</dbReference>
<feature type="region of interest" description="Disordered" evidence="1">
    <location>
        <begin position="266"/>
        <end position="310"/>
    </location>
</feature>
<name>A0A7J7MAS9_9MAGN</name>
<evidence type="ECO:0000256" key="1">
    <source>
        <dbReference type="SAM" id="MobiDB-lite"/>
    </source>
</evidence>
<dbReference type="InterPro" id="IPR036397">
    <property type="entry name" value="RNaseH_sf"/>
</dbReference>
<dbReference type="GO" id="GO:0003676">
    <property type="term" value="F:nucleic acid binding"/>
    <property type="evidence" value="ECO:0007669"/>
    <property type="project" value="InterPro"/>
</dbReference>
<gene>
    <name evidence="3" type="ORF">GIB67_010561</name>
</gene>
<feature type="compositionally biased region" description="Basic residues" evidence="1">
    <location>
        <begin position="454"/>
        <end position="467"/>
    </location>
</feature>
<keyword evidence="4" id="KW-1185">Reference proteome</keyword>
<comment type="caution">
    <text evidence="3">The sequence shown here is derived from an EMBL/GenBank/DDBJ whole genome shotgun (WGS) entry which is preliminary data.</text>
</comment>
<dbReference type="Gene3D" id="3.30.420.10">
    <property type="entry name" value="Ribonuclease H-like superfamily/Ribonuclease H"/>
    <property type="match status" value="1"/>
</dbReference>
<dbReference type="InterPro" id="IPR012337">
    <property type="entry name" value="RNaseH-like_sf"/>
</dbReference>
<dbReference type="GO" id="GO:0004523">
    <property type="term" value="F:RNA-DNA hybrid ribonuclease activity"/>
    <property type="evidence" value="ECO:0007669"/>
    <property type="project" value="InterPro"/>
</dbReference>
<feature type="region of interest" description="Disordered" evidence="1">
    <location>
        <begin position="390"/>
        <end position="418"/>
    </location>
</feature>
<dbReference type="InterPro" id="IPR044730">
    <property type="entry name" value="RNase_H-like_dom_plant"/>
</dbReference>
<evidence type="ECO:0000313" key="4">
    <source>
        <dbReference type="Proteomes" id="UP000541444"/>
    </source>
</evidence>
<evidence type="ECO:0000259" key="2">
    <source>
        <dbReference type="Pfam" id="PF13456"/>
    </source>
</evidence>
<dbReference type="SUPFAM" id="SSF53098">
    <property type="entry name" value="Ribonuclease H-like"/>
    <property type="match status" value="1"/>
</dbReference>
<dbReference type="EMBL" id="JACGCM010001659">
    <property type="protein sequence ID" value="KAF6151987.1"/>
    <property type="molecule type" value="Genomic_DNA"/>
</dbReference>
<proteinExistence type="predicted"/>
<accession>A0A7J7MAS9</accession>
<dbReference type="PANTHER" id="PTHR31973">
    <property type="entry name" value="POLYPROTEIN, PUTATIVE-RELATED"/>
    <property type="match status" value="1"/>
</dbReference>
<dbReference type="PANTHER" id="PTHR31973:SF187">
    <property type="entry name" value="MUTATOR TRANSPOSASE MUDRA PROTEIN"/>
    <property type="match status" value="1"/>
</dbReference>
<dbReference type="OrthoDB" id="785835at2759"/>
<sequence>MFVIWTSRNELLFDQKKFLPREALNKAKQYLVHHSRPPTPMRQVNRPAPIAQAGWHTINVDASWSKADIPGGTSFIIKTHLGNIVCAGHEAAQAEDSKEAEAISVIRGMKAGQQMGLDKVIILTDCQRFVRAYRDRSDDLSLSTLTLAPDMLAIVAQFRDFHFDFTERACNFEAHFLASRGARSPPFICSVPSEATMDGTTKNLIIHWGGTWQDPWERIGYTHDLYVGGKQHKFDNIDGDRLSLICLTEYVFNALRTLNKDTLSEHDEQEYELSSSNLIDDDTSEDETSGDDISGDDTSRHTIFNINGEENSKDLDSEYNKWLVHGYTGEQSDVEFDETQLTLVGPSLEVNEPNVAGEGLIDMLGGSEINNSGPSKPPLSELLKAAKKLKKTKNNGPSEPPLENKSMKAITNKKRKSRGYGDTIRIWDEPLSERVEVKPQTKRARVEPQTNIGSRKKAQTKKQSNKPKQKEKELKEKKKKNKNQGGEPTKPTNKRARPTDLPEEELDTGNGHQTEDIGVDNTVEVEDWIRWAELHPDNLDVEEGYNSTYTSLEEDGTPTQNYDGHTMELKSTSNLTHTCRGKAVDKNKLAHAGWVANEVEQLIRSVRSTRLCDVQEVIWTKYGVNVSYSAIWNAWTICIERIVGSYDEGYIVMPELTVQELLANPGSISTCCIDLMTNEWTGTCISYKGSMEGWLNGCMPLLGLDGCFLKGKYGGVCLFIIGLDGNNNYSQFQCSFVGLSVLKLGKNS</sequence>
<feature type="compositionally biased region" description="Acidic residues" evidence="1">
    <location>
        <begin position="279"/>
        <end position="295"/>
    </location>
</feature>
<organism evidence="3 4">
    <name type="scientific">Kingdonia uniflora</name>
    <dbReference type="NCBI Taxonomy" id="39325"/>
    <lineage>
        <taxon>Eukaryota</taxon>
        <taxon>Viridiplantae</taxon>
        <taxon>Streptophyta</taxon>
        <taxon>Embryophyta</taxon>
        <taxon>Tracheophyta</taxon>
        <taxon>Spermatophyta</taxon>
        <taxon>Magnoliopsida</taxon>
        <taxon>Ranunculales</taxon>
        <taxon>Circaeasteraceae</taxon>
        <taxon>Kingdonia</taxon>
    </lineage>
</organism>
<feature type="domain" description="RNase H type-1" evidence="2">
    <location>
        <begin position="59"/>
        <end position="180"/>
    </location>
</feature>
<dbReference type="InterPro" id="IPR002156">
    <property type="entry name" value="RNaseH_domain"/>
</dbReference>
<evidence type="ECO:0000313" key="3">
    <source>
        <dbReference type="EMBL" id="KAF6151987.1"/>
    </source>
</evidence>
<dbReference type="AlphaFoldDB" id="A0A7J7MAS9"/>
<dbReference type="CDD" id="cd06222">
    <property type="entry name" value="RNase_H_like"/>
    <property type="match status" value="1"/>
</dbReference>
<dbReference type="Pfam" id="PF13456">
    <property type="entry name" value="RVT_3"/>
    <property type="match status" value="1"/>
</dbReference>
<reference evidence="3 4" key="1">
    <citation type="journal article" date="2020" name="IScience">
        <title>Genome Sequencing of the Endangered Kingdonia uniflora (Circaeasteraceae, Ranunculales) Reveals Potential Mechanisms of Evolutionary Specialization.</title>
        <authorList>
            <person name="Sun Y."/>
            <person name="Deng T."/>
            <person name="Zhang A."/>
            <person name="Moore M.J."/>
            <person name="Landis J.B."/>
            <person name="Lin N."/>
            <person name="Zhang H."/>
            <person name="Zhang X."/>
            <person name="Huang J."/>
            <person name="Zhang X."/>
            <person name="Sun H."/>
            <person name="Wang H."/>
        </authorList>
    </citation>
    <scope>NUCLEOTIDE SEQUENCE [LARGE SCALE GENOMIC DNA]</scope>
    <source>
        <strain evidence="3">TB1705</strain>
        <tissue evidence="3">Leaf</tissue>
    </source>
</reference>